<dbReference type="GO" id="GO:0071966">
    <property type="term" value="P:fungal-type cell wall polysaccharide metabolic process"/>
    <property type="evidence" value="ECO:0007669"/>
    <property type="project" value="TreeGrafter"/>
</dbReference>
<dbReference type="Proteomes" id="UP001221757">
    <property type="component" value="Unassembled WGS sequence"/>
</dbReference>
<dbReference type="Gene3D" id="3.20.20.80">
    <property type="entry name" value="Glycosidases"/>
    <property type="match status" value="1"/>
</dbReference>
<keyword evidence="2" id="KW-0378">Hydrolase</keyword>
<reference evidence="2" key="1">
    <citation type="submission" date="2023-03" db="EMBL/GenBank/DDBJ databases">
        <title>Massive genome expansion in bonnet fungi (Mycena s.s.) driven by repeated elements and novel gene families across ecological guilds.</title>
        <authorList>
            <consortium name="Lawrence Berkeley National Laboratory"/>
            <person name="Harder C.B."/>
            <person name="Miyauchi S."/>
            <person name="Viragh M."/>
            <person name="Kuo A."/>
            <person name="Thoen E."/>
            <person name="Andreopoulos B."/>
            <person name="Lu D."/>
            <person name="Skrede I."/>
            <person name="Drula E."/>
            <person name="Henrissat B."/>
            <person name="Morin E."/>
            <person name="Kohler A."/>
            <person name="Barry K."/>
            <person name="LaButti K."/>
            <person name="Morin E."/>
            <person name="Salamov A."/>
            <person name="Lipzen A."/>
            <person name="Mereny Z."/>
            <person name="Hegedus B."/>
            <person name="Baldrian P."/>
            <person name="Stursova M."/>
            <person name="Weitz H."/>
            <person name="Taylor A."/>
            <person name="Grigoriev I.V."/>
            <person name="Nagy L.G."/>
            <person name="Martin F."/>
            <person name="Kauserud H."/>
        </authorList>
    </citation>
    <scope>NUCLEOTIDE SEQUENCE</scope>
    <source>
        <strain evidence="2">CBHHK067</strain>
    </source>
</reference>
<dbReference type="AlphaFoldDB" id="A0AAD7DD12"/>
<comment type="caution">
    <text evidence="2">The sequence shown here is derived from an EMBL/GenBank/DDBJ whole genome shotgun (WGS) entry which is preliminary data.</text>
</comment>
<feature type="domain" description="Asl1-like glycosyl hydrolase catalytic" evidence="1">
    <location>
        <begin position="1"/>
        <end position="94"/>
    </location>
</feature>
<evidence type="ECO:0000259" key="1">
    <source>
        <dbReference type="Pfam" id="PF11790"/>
    </source>
</evidence>
<dbReference type="InterPro" id="IPR053183">
    <property type="entry name" value="ASL1"/>
</dbReference>
<accession>A0AAD7DD12</accession>
<evidence type="ECO:0000313" key="3">
    <source>
        <dbReference type="Proteomes" id="UP001221757"/>
    </source>
</evidence>
<dbReference type="Pfam" id="PF11790">
    <property type="entry name" value="Glyco_hydro_cc"/>
    <property type="match status" value="1"/>
</dbReference>
<organism evidence="2 3">
    <name type="scientific">Mycena rosella</name>
    <name type="common">Pink bonnet</name>
    <name type="synonym">Agaricus rosellus</name>
    <dbReference type="NCBI Taxonomy" id="1033263"/>
    <lineage>
        <taxon>Eukaryota</taxon>
        <taxon>Fungi</taxon>
        <taxon>Dikarya</taxon>
        <taxon>Basidiomycota</taxon>
        <taxon>Agaricomycotina</taxon>
        <taxon>Agaricomycetes</taxon>
        <taxon>Agaricomycetidae</taxon>
        <taxon>Agaricales</taxon>
        <taxon>Marasmiineae</taxon>
        <taxon>Mycenaceae</taxon>
        <taxon>Mycena</taxon>
    </lineage>
</organism>
<dbReference type="InterPro" id="IPR017853">
    <property type="entry name" value="GH"/>
</dbReference>
<dbReference type="GO" id="GO:0016787">
    <property type="term" value="F:hydrolase activity"/>
    <property type="evidence" value="ECO:0007669"/>
    <property type="project" value="UniProtKB-KW"/>
</dbReference>
<dbReference type="PANTHER" id="PTHR34154:SF3">
    <property type="entry name" value="ALKALI-SENSITIVE LINKAGE PROTEIN 1"/>
    <property type="match status" value="1"/>
</dbReference>
<gene>
    <name evidence="2" type="ORF">B0H17DRAFT_1203597</name>
</gene>
<name>A0AAD7DD12_MYCRO</name>
<dbReference type="InterPro" id="IPR024655">
    <property type="entry name" value="Asl1_glyco_hydro_catalytic"/>
</dbReference>
<sequence length="134" mass="15003">MSPDEAFAIWAEAMAPLRNAGKKLVCPVTSSASSGTTWEQQFFQFCGGICCDVMPLHWFGTEIEEFMQYVEIWHAMYPTLPIWITEFGYQDFNGGSAPTLSYIDIYFPAIEGDIFPLLNSDHSLTALGHIAFGF</sequence>
<protein>
    <submittedName>
        <fullName evidence="2">Glycosyl hydrolase catalytic core-domain-containing protein</fullName>
    </submittedName>
</protein>
<dbReference type="EMBL" id="JARKIE010000087">
    <property type="protein sequence ID" value="KAJ7687534.1"/>
    <property type="molecule type" value="Genomic_DNA"/>
</dbReference>
<keyword evidence="3" id="KW-1185">Reference proteome</keyword>
<evidence type="ECO:0000313" key="2">
    <source>
        <dbReference type="EMBL" id="KAJ7687534.1"/>
    </source>
</evidence>
<dbReference type="SUPFAM" id="SSF51445">
    <property type="entry name" value="(Trans)glycosidases"/>
    <property type="match status" value="1"/>
</dbReference>
<dbReference type="PANTHER" id="PTHR34154">
    <property type="entry name" value="ALKALI-SENSITIVE LINKAGE PROTEIN 1"/>
    <property type="match status" value="1"/>
</dbReference>
<dbReference type="GO" id="GO:0009277">
    <property type="term" value="C:fungal-type cell wall"/>
    <property type="evidence" value="ECO:0007669"/>
    <property type="project" value="TreeGrafter"/>
</dbReference>
<proteinExistence type="predicted"/>